<keyword evidence="2" id="KW-0732">Signal</keyword>
<evidence type="ECO:0000313" key="3">
    <source>
        <dbReference type="EMBL" id="KAB1271048.1"/>
    </source>
</evidence>
<keyword evidence="4" id="KW-1185">Reference proteome</keyword>
<comment type="caution">
    <text evidence="3">The sequence shown here is derived from an EMBL/GenBank/DDBJ whole genome shotgun (WGS) entry which is preliminary data.</text>
</comment>
<proteinExistence type="predicted"/>
<evidence type="ECO:0000256" key="1">
    <source>
        <dbReference type="SAM" id="MobiDB-lite"/>
    </source>
</evidence>
<feature type="signal peptide" evidence="2">
    <location>
        <begin position="1"/>
        <end position="23"/>
    </location>
</feature>
<name>A0A5N4DIS5_CAMDR</name>
<dbReference type="AlphaFoldDB" id="A0A5N4DIS5"/>
<evidence type="ECO:0000256" key="2">
    <source>
        <dbReference type="SAM" id="SignalP"/>
    </source>
</evidence>
<feature type="region of interest" description="Disordered" evidence="1">
    <location>
        <begin position="53"/>
        <end position="74"/>
    </location>
</feature>
<reference evidence="3 4" key="1">
    <citation type="journal article" date="2019" name="Mol. Ecol. Resour.">
        <title>Improving Illumina assemblies with Hi-C and long reads: an example with the North African dromedary.</title>
        <authorList>
            <person name="Elbers J.P."/>
            <person name="Rogers M.F."/>
            <person name="Perelman P.L."/>
            <person name="Proskuryakova A.A."/>
            <person name="Serdyukova N.A."/>
            <person name="Johnson W.E."/>
            <person name="Horin P."/>
            <person name="Corander J."/>
            <person name="Murphy D."/>
            <person name="Burger P.A."/>
        </authorList>
    </citation>
    <scope>NUCLEOTIDE SEQUENCE [LARGE SCALE GENOMIC DNA]</scope>
    <source>
        <strain evidence="3">Drom800</strain>
        <tissue evidence="3">Blood</tissue>
    </source>
</reference>
<evidence type="ECO:0000313" key="4">
    <source>
        <dbReference type="Proteomes" id="UP000299084"/>
    </source>
</evidence>
<gene>
    <name evidence="3" type="ORF">Cadr_000009739</name>
</gene>
<dbReference type="EMBL" id="JWIN03000011">
    <property type="protein sequence ID" value="KAB1271048.1"/>
    <property type="molecule type" value="Genomic_DNA"/>
</dbReference>
<evidence type="ECO:0008006" key="5">
    <source>
        <dbReference type="Google" id="ProtNLM"/>
    </source>
</evidence>
<dbReference type="Proteomes" id="UP000299084">
    <property type="component" value="Unassembled WGS sequence"/>
</dbReference>
<feature type="chain" id="PRO_5024279080" description="Secreted protein" evidence="2">
    <location>
        <begin position="24"/>
        <end position="74"/>
    </location>
</feature>
<organism evidence="3 4">
    <name type="scientific">Camelus dromedarius</name>
    <name type="common">Dromedary</name>
    <name type="synonym">Arabian camel</name>
    <dbReference type="NCBI Taxonomy" id="9838"/>
    <lineage>
        <taxon>Eukaryota</taxon>
        <taxon>Metazoa</taxon>
        <taxon>Chordata</taxon>
        <taxon>Craniata</taxon>
        <taxon>Vertebrata</taxon>
        <taxon>Euteleostomi</taxon>
        <taxon>Mammalia</taxon>
        <taxon>Eutheria</taxon>
        <taxon>Laurasiatheria</taxon>
        <taxon>Artiodactyla</taxon>
        <taxon>Tylopoda</taxon>
        <taxon>Camelidae</taxon>
        <taxon>Camelus</taxon>
    </lineage>
</organism>
<sequence>MHLFKAVACRLGWMGLMCPQLWVQQNQPSEFLSHDASCCPSVWVFDSDEKPLPIPKGQVEPDISRSRKQRAPAW</sequence>
<accession>A0A5N4DIS5</accession>
<protein>
    <recommendedName>
        <fullName evidence="5">Secreted protein</fullName>
    </recommendedName>
</protein>